<dbReference type="EMBL" id="AP011736">
    <property type="protein sequence ID" value="BAL56046.1"/>
    <property type="molecule type" value="Genomic_DNA"/>
</dbReference>
<reference evidence="1" key="1">
    <citation type="journal article" date="2005" name="Environ. Microbiol.">
        <title>Genetic and functional properties of uncultivated thermophilic crenarchaeotes from a subsurface gold mine as revealed by analysis of genome fragments.</title>
        <authorList>
            <person name="Nunoura T."/>
            <person name="Hirayama H."/>
            <person name="Takami H."/>
            <person name="Oida H."/>
            <person name="Nishi S."/>
            <person name="Shimamura S."/>
            <person name="Suzuki Y."/>
            <person name="Inagaki F."/>
            <person name="Takai K."/>
            <person name="Nealson K.H."/>
            <person name="Horikoshi K."/>
        </authorList>
    </citation>
    <scope>NUCLEOTIDE SEQUENCE</scope>
</reference>
<protein>
    <submittedName>
        <fullName evidence="1">Hypothetical conserved protein</fullName>
    </submittedName>
</protein>
<evidence type="ECO:0000313" key="1">
    <source>
        <dbReference type="EMBL" id="BAL56046.1"/>
    </source>
</evidence>
<dbReference type="AlphaFoldDB" id="H5SIR0"/>
<gene>
    <name evidence="1" type="ORF">HGMM_F34B05C20</name>
</gene>
<proteinExistence type="predicted"/>
<reference evidence="1" key="2">
    <citation type="journal article" date="2012" name="PLoS ONE">
        <title>A Deeply Branching Thermophilic Bacterium with an Ancient Acetyl-CoA Pathway Dominates a Subsurface Ecosystem.</title>
        <authorList>
            <person name="Takami H."/>
            <person name="Noguchi H."/>
            <person name="Takaki Y."/>
            <person name="Uchiyama I."/>
            <person name="Toyoda A."/>
            <person name="Nishi S."/>
            <person name="Chee G.-J."/>
            <person name="Arai W."/>
            <person name="Nunoura T."/>
            <person name="Itoh T."/>
            <person name="Hattori M."/>
            <person name="Takai K."/>
        </authorList>
    </citation>
    <scope>NUCLEOTIDE SEQUENCE</scope>
</reference>
<sequence>MENIANPGSALGEAIGALLEQEIHRILRPLAEDRGYIYITAGPTHVKTGRGTKLILTDSDGNAYNIDSVITNNRLQPLILIESKYIRYKKHNRDKASWICTAHTKLRQRYGTVRKSIAVLMGSWSQPSKRLLRSFEVELFEVSFDDICNVLARHGIEYRWTEKDRAQAAESWQRFTRLSANERGQIAKELIAGIENDLRHSLGAALDESLPRRVHSVTIVVRSNRGETYSYTFPDLEQALTFLQAYDEQRDMDASNAPSLFRESTGSGEGKA</sequence>
<organism evidence="1">
    <name type="scientific">uncultured prokaryote</name>
    <dbReference type="NCBI Taxonomy" id="198431"/>
    <lineage>
        <taxon>unclassified sequences</taxon>
        <taxon>environmental samples</taxon>
    </lineage>
</organism>
<name>H5SIR0_9ZZZZ</name>
<accession>H5SIR0</accession>